<dbReference type="FunFam" id="3.30.740.10:FF:000006">
    <property type="entry name" value="Dynein light chain"/>
    <property type="match status" value="1"/>
</dbReference>
<dbReference type="OrthoDB" id="10033309at2759"/>
<dbReference type="GO" id="GO:0005874">
    <property type="term" value="C:microtubule"/>
    <property type="evidence" value="ECO:0007669"/>
    <property type="project" value="UniProtKB-KW"/>
</dbReference>
<comment type="similarity">
    <text evidence="1">Belongs to the dynein light chain family.</text>
</comment>
<dbReference type="InterPro" id="IPR001372">
    <property type="entry name" value="Dynein_light_chain_typ-1/2"/>
</dbReference>
<keyword evidence="1" id="KW-0505">Motor protein</keyword>
<proteinExistence type="inferred from homology"/>
<accession>A0A8E0RYA9</accession>
<dbReference type="GO" id="GO:0005868">
    <property type="term" value="C:cytoplasmic dynein complex"/>
    <property type="evidence" value="ECO:0007669"/>
    <property type="project" value="TreeGrafter"/>
</dbReference>
<dbReference type="SMART" id="SM01375">
    <property type="entry name" value="Dynein_light"/>
    <property type="match status" value="1"/>
</dbReference>
<keyword evidence="1" id="KW-0493">Microtubule</keyword>
<dbReference type="PANTHER" id="PTHR11886">
    <property type="entry name" value="DYNEIN LIGHT CHAIN"/>
    <property type="match status" value="1"/>
</dbReference>
<organism evidence="2 3">
    <name type="scientific">Fasciolopsis buskii</name>
    <dbReference type="NCBI Taxonomy" id="27845"/>
    <lineage>
        <taxon>Eukaryota</taxon>
        <taxon>Metazoa</taxon>
        <taxon>Spiralia</taxon>
        <taxon>Lophotrochozoa</taxon>
        <taxon>Platyhelminthes</taxon>
        <taxon>Trematoda</taxon>
        <taxon>Digenea</taxon>
        <taxon>Plagiorchiida</taxon>
        <taxon>Echinostomata</taxon>
        <taxon>Echinostomatoidea</taxon>
        <taxon>Fasciolidae</taxon>
        <taxon>Fasciolopsis</taxon>
    </lineage>
</organism>
<keyword evidence="1" id="KW-0206">Cytoskeleton</keyword>
<dbReference type="InterPro" id="IPR037177">
    <property type="entry name" value="DLC_sf"/>
</dbReference>
<keyword evidence="3" id="KW-1185">Reference proteome</keyword>
<dbReference type="PANTHER" id="PTHR11886:SF35">
    <property type="entry name" value="DYNEIN LIGHT CHAIN"/>
    <property type="match status" value="1"/>
</dbReference>
<sequence length="77" mass="8999">MNESMEEEAVQTAAFALSQKQSDKDIASYMKQEFDKKYKPEWSCVVGRDFGSFVMHQPENIIYFYLGNRAFLLFKSV</sequence>
<dbReference type="GO" id="GO:0045505">
    <property type="term" value="F:dynein intermediate chain binding"/>
    <property type="evidence" value="ECO:0007669"/>
    <property type="project" value="TreeGrafter"/>
</dbReference>
<dbReference type="Gene3D" id="3.30.740.10">
    <property type="entry name" value="Protein Inhibitor Of Neuronal Nitric Oxide Synthase"/>
    <property type="match status" value="1"/>
</dbReference>
<comment type="caution">
    <text evidence="2">The sequence shown here is derived from an EMBL/GenBank/DDBJ whole genome shotgun (WGS) entry which is preliminary data.</text>
</comment>
<dbReference type="GO" id="GO:0007017">
    <property type="term" value="P:microtubule-based process"/>
    <property type="evidence" value="ECO:0007669"/>
    <property type="project" value="InterPro"/>
</dbReference>
<evidence type="ECO:0000256" key="1">
    <source>
        <dbReference type="RuleBase" id="RU365010"/>
    </source>
</evidence>
<evidence type="ECO:0000313" key="3">
    <source>
        <dbReference type="Proteomes" id="UP000728185"/>
    </source>
</evidence>
<dbReference type="AlphaFoldDB" id="A0A8E0RYA9"/>
<reference evidence="2" key="1">
    <citation type="submission" date="2019-05" db="EMBL/GenBank/DDBJ databases">
        <title>Annotation for the trematode Fasciolopsis buski.</title>
        <authorList>
            <person name="Choi Y.-J."/>
        </authorList>
    </citation>
    <scope>NUCLEOTIDE SEQUENCE</scope>
    <source>
        <strain evidence="2">HT</strain>
        <tissue evidence="2">Whole worm</tissue>
    </source>
</reference>
<protein>
    <recommendedName>
        <fullName evidence="1">Dynein light chain</fullName>
    </recommendedName>
</protein>
<comment type="subcellular location">
    <subcellularLocation>
        <location evidence="1">Cytoplasm</location>
        <location evidence="1">Cytoskeleton</location>
    </subcellularLocation>
</comment>
<keyword evidence="1" id="KW-0963">Cytoplasm</keyword>
<keyword evidence="1" id="KW-0243">Dynein</keyword>
<dbReference type="Proteomes" id="UP000728185">
    <property type="component" value="Unassembled WGS sequence"/>
</dbReference>
<dbReference type="Pfam" id="PF01221">
    <property type="entry name" value="Dynein_light"/>
    <property type="match status" value="1"/>
</dbReference>
<name>A0A8E0RYA9_9TREM</name>
<dbReference type="EMBL" id="LUCM01004682">
    <property type="protein sequence ID" value="KAA0193976.1"/>
    <property type="molecule type" value="Genomic_DNA"/>
</dbReference>
<gene>
    <name evidence="2" type="ORF">FBUS_04675</name>
</gene>
<evidence type="ECO:0000313" key="2">
    <source>
        <dbReference type="EMBL" id="KAA0193976.1"/>
    </source>
</evidence>
<dbReference type="SUPFAM" id="SSF54648">
    <property type="entry name" value="DLC"/>
    <property type="match status" value="1"/>
</dbReference>